<organism evidence="11 12">
    <name type="scientific">Hoeflea halophila</name>
    <dbReference type="NCBI Taxonomy" id="714899"/>
    <lineage>
        <taxon>Bacteria</taxon>
        <taxon>Pseudomonadati</taxon>
        <taxon>Pseudomonadota</taxon>
        <taxon>Alphaproteobacteria</taxon>
        <taxon>Hyphomicrobiales</taxon>
        <taxon>Rhizobiaceae</taxon>
        <taxon>Hoeflea</taxon>
    </lineage>
</organism>
<dbReference type="InterPro" id="IPR002898">
    <property type="entry name" value="MotA_ExbB_proton_chnl"/>
</dbReference>
<dbReference type="Proteomes" id="UP000219465">
    <property type="component" value="Unassembled WGS sequence"/>
</dbReference>
<keyword evidence="3" id="KW-1003">Cell membrane</keyword>
<feature type="transmembrane region" description="Helical" evidence="9">
    <location>
        <begin position="142"/>
        <end position="166"/>
    </location>
</feature>
<dbReference type="EMBL" id="OCPC01000006">
    <property type="protein sequence ID" value="SOE18870.1"/>
    <property type="molecule type" value="Genomic_DNA"/>
</dbReference>
<protein>
    <submittedName>
        <fullName evidence="11">Biopolymer transport protein ExbB</fullName>
    </submittedName>
</protein>
<evidence type="ECO:0000256" key="9">
    <source>
        <dbReference type="SAM" id="Phobius"/>
    </source>
</evidence>
<keyword evidence="4 9" id="KW-0812">Transmembrane</keyword>
<evidence type="ECO:0000256" key="2">
    <source>
        <dbReference type="ARBA" id="ARBA00022448"/>
    </source>
</evidence>
<evidence type="ECO:0000259" key="10">
    <source>
        <dbReference type="Pfam" id="PF01618"/>
    </source>
</evidence>
<feature type="domain" description="MotA/TolQ/ExbB proton channel" evidence="10">
    <location>
        <begin position="68"/>
        <end position="178"/>
    </location>
</feature>
<dbReference type="PANTHER" id="PTHR30625:SF15">
    <property type="entry name" value="BIOPOLYMER TRANSPORT PROTEIN EXBB"/>
    <property type="match status" value="1"/>
</dbReference>
<evidence type="ECO:0000256" key="3">
    <source>
        <dbReference type="ARBA" id="ARBA00022475"/>
    </source>
</evidence>
<evidence type="ECO:0000313" key="11">
    <source>
        <dbReference type="EMBL" id="SOE18870.1"/>
    </source>
</evidence>
<reference evidence="12" key="1">
    <citation type="submission" date="2017-08" db="EMBL/GenBank/DDBJ databases">
        <authorList>
            <person name="Varghese N."/>
            <person name="Submissions S."/>
        </authorList>
    </citation>
    <scope>NUCLEOTIDE SEQUENCE [LARGE SCALE GENOMIC DNA]</scope>
    <source>
        <strain evidence="12">KCTC 23107</strain>
    </source>
</reference>
<sequence>MTLFENPIAQIQQFVDIGGPVVVLLLILSVIALSVALFKLWQFKSLRLGTEKGLHTIISLAVRLKRQHAGRSPSRGDLEDVLAVAANAQIKQLQRGFRVLDTIAQIAPLIGLFGTVLGMITAFQALQQSGNSVDPSILAGGIWVALLTTAVGLAVAMPTSIALTYFESRVERHQTAIEAAVTRILNPVAQAAFEEVQGHAPKAGAWPVPADAA</sequence>
<evidence type="ECO:0000313" key="12">
    <source>
        <dbReference type="Proteomes" id="UP000219465"/>
    </source>
</evidence>
<proteinExistence type="inferred from homology"/>
<keyword evidence="6 9" id="KW-1133">Transmembrane helix</keyword>
<evidence type="ECO:0000256" key="7">
    <source>
        <dbReference type="ARBA" id="ARBA00023136"/>
    </source>
</evidence>
<evidence type="ECO:0000256" key="6">
    <source>
        <dbReference type="ARBA" id="ARBA00022989"/>
    </source>
</evidence>
<keyword evidence="7 9" id="KW-0472">Membrane</keyword>
<feature type="transmembrane region" description="Helical" evidence="9">
    <location>
        <begin position="20"/>
        <end position="38"/>
    </location>
</feature>
<dbReference type="AlphaFoldDB" id="A0A286IFI9"/>
<name>A0A286IFI9_9HYPH</name>
<keyword evidence="2 8" id="KW-0813">Transport</keyword>
<comment type="subcellular location">
    <subcellularLocation>
        <location evidence="1">Cell membrane</location>
        <topology evidence="1">Multi-pass membrane protein</topology>
    </subcellularLocation>
    <subcellularLocation>
        <location evidence="8">Membrane</location>
        <topology evidence="8">Multi-pass membrane protein</topology>
    </subcellularLocation>
</comment>
<evidence type="ECO:0000256" key="1">
    <source>
        <dbReference type="ARBA" id="ARBA00004651"/>
    </source>
</evidence>
<evidence type="ECO:0000256" key="4">
    <source>
        <dbReference type="ARBA" id="ARBA00022692"/>
    </source>
</evidence>
<accession>A0A286IFI9</accession>
<gene>
    <name evidence="11" type="ORF">SAMN05877838_3815</name>
</gene>
<evidence type="ECO:0000256" key="5">
    <source>
        <dbReference type="ARBA" id="ARBA00022927"/>
    </source>
</evidence>
<comment type="similarity">
    <text evidence="8">Belongs to the exbB/tolQ family.</text>
</comment>
<dbReference type="GO" id="GO:0005886">
    <property type="term" value="C:plasma membrane"/>
    <property type="evidence" value="ECO:0007669"/>
    <property type="project" value="UniProtKB-SubCell"/>
</dbReference>
<feature type="transmembrane region" description="Helical" evidence="9">
    <location>
        <begin position="99"/>
        <end position="122"/>
    </location>
</feature>
<dbReference type="PANTHER" id="PTHR30625">
    <property type="entry name" value="PROTEIN TOLQ"/>
    <property type="match status" value="1"/>
</dbReference>
<dbReference type="OrthoDB" id="4045at2"/>
<dbReference type="InterPro" id="IPR050790">
    <property type="entry name" value="ExbB/TolQ_transport"/>
</dbReference>
<dbReference type="RefSeq" id="WP_097109325.1">
    <property type="nucleotide sequence ID" value="NZ_OCPC01000006.1"/>
</dbReference>
<keyword evidence="12" id="KW-1185">Reference proteome</keyword>
<evidence type="ECO:0000256" key="8">
    <source>
        <dbReference type="RuleBase" id="RU004057"/>
    </source>
</evidence>
<dbReference type="Pfam" id="PF01618">
    <property type="entry name" value="MotA_ExbB"/>
    <property type="match status" value="1"/>
</dbReference>
<keyword evidence="5 8" id="KW-0653">Protein transport</keyword>
<dbReference type="GO" id="GO:0017038">
    <property type="term" value="P:protein import"/>
    <property type="evidence" value="ECO:0007669"/>
    <property type="project" value="TreeGrafter"/>
</dbReference>